<evidence type="ECO:0000313" key="4">
    <source>
        <dbReference type="EMBL" id="GBQ84753.1"/>
    </source>
</evidence>
<dbReference type="Pfam" id="PF05036">
    <property type="entry name" value="SPOR"/>
    <property type="match status" value="1"/>
</dbReference>
<proteinExistence type="predicted"/>
<evidence type="ECO:0000259" key="3">
    <source>
        <dbReference type="PROSITE" id="PS51724"/>
    </source>
</evidence>
<feature type="compositionally biased region" description="Basic and acidic residues" evidence="1">
    <location>
        <begin position="55"/>
        <end position="68"/>
    </location>
</feature>
<accession>A0ABQ0PYH6</accession>
<sequence length="376" mass="38355">MRDDTPDWRDDRTGDEGGYERPRQNDDAERRSRDPRFTDTRPPSYADDAGAAPREAGRSAPPRERLSADYDEEPVFRRRTAGSAGGLSALLGSDALTRRLVYGAAGLGALLVIGVGGWSLLGGHSGGIPVIGPPPGPVRDRPADPGGMQIMGDGTDLDVTGQGEAHLAPEPEQPRPEALAARAAPETPAAPSAKDAAGNAPDAPAESAAGGEGAAPARNTAAAPVETGSALTAKPEPAPRKAPETSSGPDDASETQPAPKHEAASGTSATSPAASPPASPAAPTAEASASAKQASGGHMVQLAALGSEADAKATWGKLSKQATDLLADRTPMIEQKTINGHVFYRLRVGGFDTAQAARAFCVRLHARSIACTPAVF</sequence>
<feature type="compositionally biased region" description="Basic and acidic residues" evidence="1">
    <location>
        <begin position="1"/>
        <end position="39"/>
    </location>
</feature>
<feature type="transmembrane region" description="Helical" evidence="2">
    <location>
        <begin position="100"/>
        <end position="121"/>
    </location>
</feature>
<dbReference type="InterPro" id="IPR007730">
    <property type="entry name" value="SPOR-like_dom"/>
</dbReference>
<evidence type="ECO:0000313" key="5">
    <source>
        <dbReference type="Proteomes" id="UP001062776"/>
    </source>
</evidence>
<dbReference type="SUPFAM" id="SSF110997">
    <property type="entry name" value="Sporulation related repeat"/>
    <property type="match status" value="1"/>
</dbReference>
<evidence type="ECO:0000256" key="2">
    <source>
        <dbReference type="SAM" id="Phobius"/>
    </source>
</evidence>
<feature type="compositionally biased region" description="Low complexity" evidence="1">
    <location>
        <begin position="281"/>
        <end position="293"/>
    </location>
</feature>
<evidence type="ECO:0000256" key="1">
    <source>
        <dbReference type="SAM" id="MobiDB-lite"/>
    </source>
</evidence>
<feature type="compositionally biased region" description="Low complexity" evidence="1">
    <location>
        <begin position="176"/>
        <end position="223"/>
    </location>
</feature>
<gene>
    <name evidence="4" type="ORF">AA0535_0584</name>
</gene>
<name>A0ABQ0PYH6_9PROT</name>
<dbReference type="PROSITE" id="PS51724">
    <property type="entry name" value="SPOR"/>
    <property type="match status" value="1"/>
</dbReference>
<feature type="domain" description="SPOR" evidence="3">
    <location>
        <begin position="292"/>
        <end position="376"/>
    </location>
</feature>
<keyword evidence="2" id="KW-0472">Membrane</keyword>
<reference evidence="4" key="1">
    <citation type="submission" date="2013-04" db="EMBL/GenBank/DDBJ databases">
        <title>The genome sequencing project of 58 acetic acid bacteria.</title>
        <authorList>
            <person name="Okamoto-Kainuma A."/>
            <person name="Ishikawa M."/>
            <person name="Umino S."/>
            <person name="Koizumi Y."/>
            <person name="Shiwa Y."/>
            <person name="Yoshikawa H."/>
            <person name="Matsutani M."/>
            <person name="Matsushita K."/>
        </authorList>
    </citation>
    <scope>NUCLEOTIDE SEQUENCE</scope>
    <source>
        <strain evidence="4">NRIC 0535</strain>
    </source>
</reference>
<feature type="region of interest" description="Disordered" evidence="1">
    <location>
        <begin position="1"/>
        <end position="74"/>
    </location>
</feature>
<dbReference type="InterPro" id="IPR036680">
    <property type="entry name" value="SPOR-like_sf"/>
</dbReference>
<dbReference type="RefSeq" id="WP_264814410.1">
    <property type="nucleotide sequence ID" value="NZ_BAPV01000004.1"/>
</dbReference>
<dbReference type="EMBL" id="BAPV01000004">
    <property type="protein sequence ID" value="GBQ84753.1"/>
    <property type="molecule type" value="Genomic_DNA"/>
</dbReference>
<comment type="caution">
    <text evidence="4">The sequence shown here is derived from an EMBL/GenBank/DDBJ whole genome shotgun (WGS) entry which is preliminary data.</text>
</comment>
<feature type="compositionally biased region" description="Low complexity" evidence="1">
    <location>
        <begin position="264"/>
        <end position="273"/>
    </location>
</feature>
<protein>
    <recommendedName>
        <fullName evidence="3">SPOR domain-containing protein</fullName>
    </recommendedName>
</protein>
<dbReference type="Proteomes" id="UP001062776">
    <property type="component" value="Unassembled WGS sequence"/>
</dbReference>
<keyword evidence="2" id="KW-0812">Transmembrane</keyword>
<keyword evidence="2" id="KW-1133">Transmembrane helix</keyword>
<organism evidence="4 5">
    <name type="scientific">Asaia krungthepensis NRIC 0535</name>
    <dbReference type="NCBI Taxonomy" id="1307925"/>
    <lineage>
        <taxon>Bacteria</taxon>
        <taxon>Pseudomonadati</taxon>
        <taxon>Pseudomonadota</taxon>
        <taxon>Alphaproteobacteria</taxon>
        <taxon>Acetobacterales</taxon>
        <taxon>Acetobacteraceae</taxon>
        <taxon>Asaia</taxon>
    </lineage>
</organism>
<keyword evidence="5" id="KW-1185">Reference proteome</keyword>
<feature type="region of interest" description="Disordered" evidence="1">
    <location>
        <begin position="127"/>
        <end position="293"/>
    </location>
</feature>
<dbReference type="Gene3D" id="3.30.70.1070">
    <property type="entry name" value="Sporulation related repeat"/>
    <property type="match status" value="1"/>
</dbReference>